<comment type="caution">
    <text evidence="2">The sequence shown here is derived from an EMBL/GenBank/DDBJ whole genome shotgun (WGS) entry which is preliminary data.</text>
</comment>
<feature type="compositionally biased region" description="Basic residues" evidence="1">
    <location>
        <begin position="31"/>
        <end position="50"/>
    </location>
</feature>
<feature type="compositionally biased region" description="Basic and acidic residues" evidence="1">
    <location>
        <begin position="1"/>
        <end position="30"/>
    </location>
</feature>
<evidence type="ECO:0000313" key="2">
    <source>
        <dbReference type="EMBL" id="RAU16915.1"/>
    </source>
</evidence>
<name>A0A364NJ45_9GAMM</name>
<keyword evidence="3" id="KW-1185">Reference proteome</keyword>
<evidence type="ECO:0000313" key="3">
    <source>
        <dbReference type="Proteomes" id="UP000250744"/>
    </source>
</evidence>
<sequence length="113" mass="13005">MSKIKSPQEKKELSYSRDRRNCYGESDKGSRKTIKKKKRSSEHAQRSKLQKLKSLGGSAINEDLAIVAESEFINSTKSSRLRGFRKYPDQSLKDHVNVQATKRIIRHGRKKNS</sequence>
<dbReference type="Proteomes" id="UP000250744">
    <property type="component" value="Unassembled WGS sequence"/>
</dbReference>
<organism evidence="2 3">
    <name type="scientific">Nitrincola tibetensis</name>
    <dbReference type="NCBI Taxonomy" id="2219697"/>
    <lineage>
        <taxon>Bacteria</taxon>
        <taxon>Pseudomonadati</taxon>
        <taxon>Pseudomonadota</taxon>
        <taxon>Gammaproteobacteria</taxon>
        <taxon>Oceanospirillales</taxon>
        <taxon>Oceanospirillaceae</taxon>
        <taxon>Nitrincola</taxon>
    </lineage>
</organism>
<gene>
    <name evidence="2" type="ORF">DN062_15280</name>
</gene>
<feature type="region of interest" description="Disordered" evidence="1">
    <location>
        <begin position="1"/>
        <end position="50"/>
    </location>
</feature>
<protein>
    <submittedName>
        <fullName evidence="2">Uncharacterized protein</fullName>
    </submittedName>
</protein>
<evidence type="ECO:0000256" key="1">
    <source>
        <dbReference type="SAM" id="MobiDB-lite"/>
    </source>
</evidence>
<accession>A0A364NJ45</accession>
<dbReference type="EMBL" id="QKRX01000014">
    <property type="protein sequence ID" value="RAU16915.1"/>
    <property type="molecule type" value="Genomic_DNA"/>
</dbReference>
<dbReference type="AlphaFoldDB" id="A0A364NJ45"/>
<proteinExistence type="predicted"/>
<reference evidence="2 3" key="1">
    <citation type="submission" date="2018-06" db="EMBL/GenBank/DDBJ databases">
        <title>Nitrincola tibetense sp. nov., isolated from Lake XuguoCo on Tibetan Plateau.</title>
        <authorList>
            <person name="Xing P."/>
        </authorList>
    </citation>
    <scope>NUCLEOTIDE SEQUENCE [LARGE SCALE GENOMIC DNA]</scope>
    <source>
        <strain evidence="3">xg18</strain>
    </source>
</reference>